<dbReference type="SMART" id="SM00220">
    <property type="entry name" value="S_TKc"/>
    <property type="match status" value="1"/>
</dbReference>
<organism evidence="2 3">
    <name type="scientific">Dictyobacter aurantiacus</name>
    <dbReference type="NCBI Taxonomy" id="1936993"/>
    <lineage>
        <taxon>Bacteria</taxon>
        <taxon>Bacillati</taxon>
        <taxon>Chloroflexota</taxon>
        <taxon>Ktedonobacteria</taxon>
        <taxon>Ktedonobacterales</taxon>
        <taxon>Dictyobacteraceae</taxon>
        <taxon>Dictyobacter</taxon>
    </lineage>
</organism>
<comment type="caution">
    <text evidence="2">The sequence shown here is derived from an EMBL/GenBank/DDBJ whole genome shotgun (WGS) entry which is preliminary data.</text>
</comment>
<dbReference type="PANTHER" id="PTHR45890:SF1">
    <property type="entry name" value="AARF DOMAIN CONTAINING KINASE 2"/>
    <property type="match status" value="1"/>
</dbReference>
<dbReference type="Gene3D" id="1.10.510.10">
    <property type="entry name" value="Transferase(Phosphotransferase) domain 1"/>
    <property type="match status" value="1"/>
</dbReference>
<sequence length="458" mass="52482">MATSQGIKATNRPFIVQKTQEHASVFQVGYRFLEIIAYVCVHGIRLALRLFFNTFRRQKRSRQSLIGQAIAELCDALGATFIKIGQILSTRCDLFTQDMMAPLSRLQDCIKPFPFHHVPIIIQQQLGRPLEEIFCEFEPQPISSASIGSVYRARLHTGQEVAVKIRRPGIVPKVNNDFYLLRSMASIMARFPAMRLIPMVEMIDELGQCIKQQLDLRIEAANTRHFREQLAHDSLVHIPELVDEYCTEAVMVMEFFDNLVRLDELDWTEEEYRASLLTALRALYYMIFLDGFIHCDLHPGNMYLRKGGQVVILDAGFVAQLKREDRHQFVEFFLGISMNAGKRCARILYETASYKSATFDQEQFQQEVRELIRKSSGANAANFQVATFAYQIFAIQKRFGLRGSTDFTMAILSLLVFEGIAKQLYPQLDFQTEARPFLFKAMVRKRDENAAQAGKSGL</sequence>
<protein>
    <recommendedName>
        <fullName evidence="1">Protein kinase domain-containing protein</fullName>
    </recommendedName>
</protein>
<feature type="domain" description="Protein kinase" evidence="1">
    <location>
        <begin position="136"/>
        <end position="458"/>
    </location>
</feature>
<dbReference type="PROSITE" id="PS50011">
    <property type="entry name" value="PROTEIN_KINASE_DOM"/>
    <property type="match status" value="1"/>
</dbReference>
<dbReference type="AlphaFoldDB" id="A0A401ZLE3"/>
<dbReference type="GO" id="GO:0004672">
    <property type="term" value="F:protein kinase activity"/>
    <property type="evidence" value="ECO:0007669"/>
    <property type="project" value="InterPro"/>
</dbReference>
<dbReference type="GO" id="GO:0005524">
    <property type="term" value="F:ATP binding"/>
    <property type="evidence" value="ECO:0007669"/>
    <property type="project" value="InterPro"/>
</dbReference>
<evidence type="ECO:0000313" key="3">
    <source>
        <dbReference type="Proteomes" id="UP000287224"/>
    </source>
</evidence>
<dbReference type="Pfam" id="PF03109">
    <property type="entry name" value="ABC1"/>
    <property type="match status" value="1"/>
</dbReference>
<dbReference type="OrthoDB" id="9795390at2"/>
<name>A0A401ZLE3_9CHLR</name>
<dbReference type="EMBL" id="BIFQ01000001">
    <property type="protein sequence ID" value="GCE07689.1"/>
    <property type="molecule type" value="Genomic_DNA"/>
</dbReference>
<dbReference type="CDD" id="cd05121">
    <property type="entry name" value="ABC1_ADCK3-like"/>
    <property type="match status" value="1"/>
</dbReference>
<dbReference type="InterPro" id="IPR052402">
    <property type="entry name" value="ADCK_kinase"/>
</dbReference>
<keyword evidence="3" id="KW-1185">Reference proteome</keyword>
<reference evidence="3" key="1">
    <citation type="submission" date="2018-12" db="EMBL/GenBank/DDBJ databases">
        <title>Tengunoibacter tsumagoiensis gen. nov., sp. nov., Dictyobacter kobayashii sp. nov., D. alpinus sp. nov., and D. joshuensis sp. nov. and description of Dictyobacteraceae fam. nov. within the order Ktedonobacterales isolated from Tengu-no-mugimeshi.</title>
        <authorList>
            <person name="Wang C.M."/>
            <person name="Zheng Y."/>
            <person name="Sakai Y."/>
            <person name="Toyoda A."/>
            <person name="Minakuchi Y."/>
            <person name="Abe K."/>
            <person name="Yokota A."/>
            <person name="Yabe S."/>
        </authorList>
    </citation>
    <scope>NUCLEOTIDE SEQUENCE [LARGE SCALE GENOMIC DNA]</scope>
    <source>
        <strain evidence="3">S-27</strain>
    </source>
</reference>
<gene>
    <name evidence="2" type="ORF">KDAU_50180</name>
</gene>
<evidence type="ECO:0000313" key="2">
    <source>
        <dbReference type="EMBL" id="GCE07689.1"/>
    </source>
</evidence>
<dbReference type="RefSeq" id="WP_126599156.1">
    <property type="nucleotide sequence ID" value="NZ_BIFQ01000001.1"/>
</dbReference>
<dbReference type="InterPro" id="IPR000719">
    <property type="entry name" value="Prot_kinase_dom"/>
</dbReference>
<dbReference type="SUPFAM" id="SSF56112">
    <property type="entry name" value="Protein kinase-like (PK-like)"/>
    <property type="match status" value="1"/>
</dbReference>
<dbReference type="InterPro" id="IPR004147">
    <property type="entry name" value="ABC1_dom"/>
</dbReference>
<dbReference type="InterPro" id="IPR011009">
    <property type="entry name" value="Kinase-like_dom_sf"/>
</dbReference>
<dbReference type="Proteomes" id="UP000287224">
    <property type="component" value="Unassembled WGS sequence"/>
</dbReference>
<evidence type="ECO:0000259" key="1">
    <source>
        <dbReference type="PROSITE" id="PS50011"/>
    </source>
</evidence>
<proteinExistence type="predicted"/>
<dbReference type="PANTHER" id="PTHR45890">
    <property type="entry name" value="AARF DOMAIN CONTAINING KINASE 2 (PREDICTED)"/>
    <property type="match status" value="1"/>
</dbReference>
<accession>A0A401ZLE3</accession>